<evidence type="ECO:0000256" key="11">
    <source>
        <dbReference type="ARBA" id="ARBA00069173"/>
    </source>
</evidence>
<dbReference type="FunFam" id="3.20.20.70:FF:000030">
    <property type="entry name" value="Nicotinate-nucleotide pyrophosphorylase, carboxylating"/>
    <property type="match status" value="1"/>
</dbReference>
<dbReference type="PANTHER" id="PTHR32179:SF3">
    <property type="entry name" value="NICOTINATE-NUCLEOTIDE PYROPHOSPHORYLASE [CARBOXYLATING]"/>
    <property type="match status" value="1"/>
</dbReference>
<dbReference type="InterPro" id="IPR027277">
    <property type="entry name" value="NadC/ModD"/>
</dbReference>
<evidence type="ECO:0000313" key="17">
    <source>
        <dbReference type="Proteomes" id="UP000198565"/>
    </source>
</evidence>
<proteinExistence type="inferred from homology"/>
<dbReference type="Pfam" id="PF01729">
    <property type="entry name" value="QRPTase_C"/>
    <property type="match status" value="1"/>
</dbReference>
<dbReference type="EMBL" id="FOTR01000007">
    <property type="protein sequence ID" value="SFM05272.1"/>
    <property type="molecule type" value="Genomic_DNA"/>
</dbReference>
<feature type="binding site" evidence="13">
    <location>
        <begin position="260"/>
        <end position="262"/>
    </location>
    <ligand>
        <name>substrate</name>
    </ligand>
</feature>
<evidence type="ECO:0000259" key="14">
    <source>
        <dbReference type="Pfam" id="PF01729"/>
    </source>
</evidence>
<dbReference type="FunFam" id="3.90.1170.20:FF:000001">
    <property type="entry name" value="Nicotinate-nucleotide diphosphorylase (Carboxylating)"/>
    <property type="match status" value="1"/>
</dbReference>
<feature type="domain" description="Quinolinate phosphoribosyl transferase N-terminal" evidence="15">
    <location>
        <begin position="22"/>
        <end position="108"/>
    </location>
</feature>
<evidence type="ECO:0000256" key="13">
    <source>
        <dbReference type="PIRSR" id="PIRSR006250-1"/>
    </source>
</evidence>
<feature type="binding site" evidence="13">
    <location>
        <position position="98"/>
    </location>
    <ligand>
        <name>substrate</name>
    </ligand>
</feature>
<reference evidence="17" key="1">
    <citation type="submission" date="2016-10" db="EMBL/GenBank/DDBJ databases">
        <authorList>
            <person name="Varghese N."/>
            <person name="Submissions S."/>
        </authorList>
    </citation>
    <scope>NUCLEOTIDE SEQUENCE [LARGE SCALE GENOMIC DNA]</scope>
    <source>
        <strain evidence="17">CGMCC 1.4250</strain>
    </source>
</reference>
<comment type="pathway">
    <text evidence="2">Cofactor biosynthesis; NAD(+) biosynthesis; nicotinate D-ribonucleotide from quinolinate: step 1/1.</text>
</comment>
<dbReference type="AlphaFoldDB" id="A0A1I4MPK1"/>
<dbReference type="InterPro" id="IPR013785">
    <property type="entry name" value="Aldolase_TIM"/>
</dbReference>
<keyword evidence="17" id="KW-1185">Reference proteome</keyword>
<dbReference type="GO" id="GO:0034213">
    <property type="term" value="P:quinolinate catabolic process"/>
    <property type="evidence" value="ECO:0007669"/>
    <property type="project" value="TreeGrafter"/>
</dbReference>
<dbReference type="PIRSF" id="PIRSF006250">
    <property type="entry name" value="NadC_ModD"/>
    <property type="match status" value="1"/>
</dbReference>
<dbReference type="InterPro" id="IPR004393">
    <property type="entry name" value="NadC"/>
</dbReference>
<evidence type="ECO:0000256" key="2">
    <source>
        <dbReference type="ARBA" id="ARBA00004893"/>
    </source>
</evidence>
<evidence type="ECO:0000256" key="3">
    <source>
        <dbReference type="ARBA" id="ARBA00009400"/>
    </source>
</evidence>
<dbReference type="GO" id="GO:0004514">
    <property type="term" value="F:nicotinate-nucleotide diphosphorylase (carboxylating) activity"/>
    <property type="evidence" value="ECO:0007669"/>
    <property type="project" value="UniProtKB-EC"/>
</dbReference>
<evidence type="ECO:0000256" key="4">
    <source>
        <dbReference type="ARBA" id="ARBA00011218"/>
    </source>
</evidence>
<dbReference type="Proteomes" id="UP000198565">
    <property type="component" value="Unassembled WGS sequence"/>
</dbReference>
<feature type="binding site" evidence="13">
    <location>
        <begin position="131"/>
        <end position="133"/>
    </location>
    <ligand>
        <name>substrate</name>
    </ligand>
</feature>
<accession>A0A1I4MPK1</accession>
<keyword evidence="8 12" id="KW-0808">Transferase</keyword>
<feature type="binding site" evidence="13">
    <location>
        <position position="155"/>
    </location>
    <ligand>
        <name>substrate</name>
    </ligand>
</feature>
<sequence>MNQLQLKKQLSHFFQEDIGSGDITSDCIFDQPYTEGTGEFMAKVDGVFAGEVILGEAYPLFAGKIKLELFKTDGQQVKTGDVIAQVTGPYPLLLTTERVILNLLQRLSGIASITSQAVHNLANDQIEITDTRKTTPGLRMLEKYAVRCGGGVNHRFGLDDAVMLKDNHIAAVGSITEAVKKVRASTGHMIKVEVEIESKQQLQEAIAAGVDVIMFDNMSPEEIRELINLVPNHIMTEASGNITVDNIHLYKDTKVNMISLGFITHSAQALDISFNIKGGTK</sequence>
<dbReference type="STRING" id="334253.SAMN04487943_10718"/>
<evidence type="ECO:0000256" key="1">
    <source>
        <dbReference type="ARBA" id="ARBA00003237"/>
    </source>
</evidence>
<feature type="binding site" evidence="13">
    <location>
        <position position="195"/>
    </location>
    <ligand>
        <name>substrate</name>
    </ligand>
</feature>
<evidence type="ECO:0000256" key="12">
    <source>
        <dbReference type="PIRNR" id="PIRNR006250"/>
    </source>
</evidence>
<evidence type="ECO:0000256" key="6">
    <source>
        <dbReference type="ARBA" id="ARBA00022642"/>
    </source>
</evidence>
<dbReference type="SUPFAM" id="SSF51690">
    <property type="entry name" value="Nicotinate/Quinolinate PRTase C-terminal domain-like"/>
    <property type="match status" value="1"/>
</dbReference>
<evidence type="ECO:0000256" key="7">
    <source>
        <dbReference type="ARBA" id="ARBA00022676"/>
    </source>
</evidence>
<evidence type="ECO:0000256" key="8">
    <source>
        <dbReference type="ARBA" id="ARBA00022679"/>
    </source>
</evidence>
<dbReference type="OrthoDB" id="9782546at2"/>
<evidence type="ECO:0000256" key="10">
    <source>
        <dbReference type="ARBA" id="ARBA00047445"/>
    </source>
</evidence>
<organism evidence="16 17">
    <name type="scientific">Gracilibacillus orientalis</name>
    <dbReference type="NCBI Taxonomy" id="334253"/>
    <lineage>
        <taxon>Bacteria</taxon>
        <taxon>Bacillati</taxon>
        <taxon>Bacillota</taxon>
        <taxon>Bacilli</taxon>
        <taxon>Bacillales</taxon>
        <taxon>Bacillaceae</taxon>
        <taxon>Gracilibacillus</taxon>
    </lineage>
</organism>
<protein>
    <recommendedName>
        <fullName evidence="11">Probable nicotinate-nucleotide pyrophosphorylase [carboxylating]</fullName>
        <ecNumber evidence="5">2.4.2.19</ecNumber>
    </recommendedName>
    <alternativeName>
        <fullName evidence="9">Quinolinate phosphoribosyltransferase [decarboxylating]</fullName>
    </alternativeName>
</protein>
<evidence type="ECO:0000256" key="9">
    <source>
        <dbReference type="ARBA" id="ARBA00033102"/>
    </source>
</evidence>
<dbReference type="Gene3D" id="3.20.20.70">
    <property type="entry name" value="Aldolase class I"/>
    <property type="match status" value="1"/>
</dbReference>
<comment type="subunit">
    <text evidence="4">Hexamer formed by 3 homodimers.</text>
</comment>
<dbReference type="GO" id="GO:0009435">
    <property type="term" value="P:NAD+ biosynthetic process"/>
    <property type="evidence" value="ECO:0007669"/>
    <property type="project" value="UniProtKB-UniPathway"/>
</dbReference>
<feature type="binding site" evidence="13">
    <location>
        <position position="216"/>
    </location>
    <ligand>
        <name>substrate</name>
    </ligand>
</feature>
<name>A0A1I4MPK1_9BACI</name>
<keyword evidence="6" id="KW-0662">Pyridine nucleotide biosynthesis</keyword>
<feature type="binding site" evidence="13">
    <location>
        <begin position="239"/>
        <end position="241"/>
    </location>
    <ligand>
        <name>substrate</name>
    </ligand>
</feature>
<dbReference type="NCBIfam" id="TIGR00078">
    <property type="entry name" value="nadC"/>
    <property type="match status" value="1"/>
</dbReference>
<dbReference type="GO" id="GO:0005737">
    <property type="term" value="C:cytoplasm"/>
    <property type="evidence" value="ECO:0007669"/>
    <property type="project" value="TreeGrafter"/>
</dbReference>
<evidence type="ECO:0000313" key="16">
    <source>
        <dbReference type="EMBL" id="SFM05272.1"/>
    </source>
</evidence>
<comment type="catalytic activity">
    <reaction evidence="10">
        <text>nicotinate beta-D-ribonucleotide + CO2 + diphosphate = quinolinate + 5-phospho-alpha-D-ribose 1-diphosphate + 2 H(+)</text>
        <dbReference type="Rhea" id="RHEA:12733"/>
        <dbReference type="ChEBI" id="CHEBI:15378"/>
        <dbReference type="ChEBI" id="CHEBI:16526"/>
        <dbReference type="ChEBI" id="CHEBI:29959"/>
        <dbReference type="ChEBI" id="CHEBI:33019"/>
        <dbReference type="ChEBI" id="CHEBI:57502"/>
        <dbReference type="ChEBI" id="CHEBI:58017"/>
        <dbReference type="EC" id="2.4.2.19"/>
    </reaction>
</comment>
<dbReference type="InterPro" id="IPR037128">
    <property type="entry name" value="Quinolinate_PRibosylTase_N_sf"/>
</dbReference>
<dbReference type="Gene3D" id="3.90.1170.20">
    <property type="entry name" value="Quinolinate phosphoribosyl transferase, N-terminal domain"/>
    <property type="match status" value="1"/>
</dbReference>
<dbReference type="InterPro" id="IPR036068">
    <property type="entry name" value="Nicotinate_pribotase-like_C"/>
</dbReference>
<comment type="function">
    <text evidence="1">Involved in the catabolism of quinolinic acid (QA).</text>
</comment>
<dbReference type="Pfam" id="PF02749">
    <property type="entry name" value="QRPTase_N"/>
    <property type="match status" value="1"/>
</dbReference>
<evidence type="ECO:0000256" key="5">
    <source>
        <dbReference type="ARBA" id="ARBA00011944"/>
    </source>
</evidence>
<comment type="similarity">
    <text evidence="3 12">Belongs to the NadC/ModD family.</text>
</comment>
<feature type="domain" description="Quinolinate phosphoribosyl transferase C-terminal" evidence="14">
    <location>
        <begin position="110"/>
        <end position="274"/>
    </location>
</feature>
<dbReference type="EC" id="2.4.2.19" evidence="5"/>
<dbReference type="PANTHER" id="PTHR32179">
    <property type="entry name" value="NICOTINATE-NUCLEOTIDE PYROPHOSPHORYLASE [CARBOXYLATING]"/>
    <property type="match status" value="1"/>
</dbReference>
<keyword evidence="7 12" id="KW-0328">Glycosyltransferase</keyword>
<gene>
    <name evidence="16" type="ORF">SAMN04487943_10718</name>
</gene>
<evidence type="ECO:0000259" key="15">
    <source>
        <dbReference type="Pfam" id="PF02749"/>
    </source>
</evidence>
<dbReference type="UniPathway" id="UPA00253">
    <property type="reaction ID" value="UER00331"/>
</dbReference>
<feature type="binding site" evidence="13">
    <location>
        <position position="165"/>
    </location>
    <ligand>
        <name>substrate</name>
    </ligand>
</feature>
<dbReference type="SUPFAM" id="SSF54675">
    <property type="entry name" value="Nicotinate/Quinolinate PRTase N-terminal domain-like"/>
    <property type="match status" value="1"/>
</dbReference>
<dbReference type="CDD" id="cd01572">
    <property type="entry name" value="QPRTase"/>
    <property type="match status" value="1"/>
</dbReference>
<dbReference type="InterPro" id="IPR002638">
    <property type="entry name" value="Quinolinate_PRibosylTrfase_C"/>
</dbReference>
<dbReference type="RefSeq" id="WP_091484108.1">
    <property type="nucleotide sequence ID" value="NZ_FOTR01000007.1"/>
</dbReference>
<dbReference type="InterPro" id="IPR022412">
    <property type="entry name" value="Quinolinate_PRibosylTrfase_N"/>
</dbReference>